<keyword evidence="6 8" id="KW-1133">Transmembrane helix</keyword>
<dbReference type="Gene3D" id="1.20.1250.20">
    <property type="entry name" value="MFS general substrate transporter like domains"/>
    <property type="match status" value="1"/>
</dbReference>
<feature type="transmembrane region" description="Helical" evidence="8">
    <location>
        <begin position="164"/>
        <end position="184"/>
    </location>
</feature>
<dbReference type="Gene3D" id="1.20.1720.10">
    <property type="entry name" value="Multidrug resistance protein D"/>
    <property type="match status" value="1"/>
</dbReference>
<comment type="similarity">
    <text evidence="2">Belongs to the major facilitator superfamily. EmrB family.</text>
</comment>
<evidence type="ECO:0000256" key="8">
    <source>
        <dbReference type="SAM" id="Phobius"/>
    </source>
</evidence>
<feature type="transmembrane region" description="Helical" evidence="8">
    <location>
        <begin position="354"/>
        <end position="376"/>
    </location>
</feature>
<evidence type="ECO:0000256" key="7">
    <source>
        <dbReference type="ARBA" id="ARBA00023136"/>
    </source>
</evidence>
<feature type="transmembrane region" description="Helical" evidence="8">
    <location>
        <begin position="438"/>
        <end position="455"/>
    </location>
</feature>
<evidence type="ECO:0000256" key="1">
    <source>
        <dbReference type="ARBA" id="ARBA00004651"/>
    </source>
</evidence>
<dbReference type="SUPFAM" id="SSF103473">
    <property type="entry name" value="MFS general substrate transporter"/>
    <property type="match status" value="1"/>
</dbReference>
<protein>
    <submittedName>
        <fullName evidence="10">Multidrug efflux MFS transporter</fullName>
    </submittedName>
</protein>
<evidence type="ECO:0000256" key="4">
    <source>
        <dbReference type="ARBA" id="ARBA00022475"/>
    </source>
</evidence>
<reference evidence="10" key="1">
    <citation type="submission" date="2019-04" db="EMBL/GenBank/DDBJ databases">
        <title>Evolution of Biomass-Degrading Anaerobic Consortia Revealed by Metagenomics.</title>
        <authorList>
            <person name="Peng X."/>
        </authorList>
    </citation>
    <scope>NUCLEOTIDE SEQUENCE</scope>
    <source>
        <strain evidence="10">SIG195</strain>
    </source>
</reference>
<dbReference type="Pfam" id="PF07690">
    <property type="entry name" value="MFS_1"/>
    <property type="match status" value="1"/>
</dbReference>
<dbReference type="InterPro" id="IPR020846">
    <property type="entry name" value="MFS_dom"/>
</dbReference>
<accession>A0A927XC57</accession>
<name>A0A927XC57_9STRE</name>
<feature type="transmembrane region" description="Helical" evidence="8">
    <location>
        <begin position="264"/>
        <end position="289"/>
    </location>
</feature>
<feature type="transmembrane region" description="Helical" evidence="8">
    <location>
        <begin position="49"/>
        <end position="69"/>
    </location>
</feature>
<dbReference type="AlphaFoldDB" id="A0A927XC57"/>
<keyword evidence="4" id="KW-1003">Cell membrane</keyword>
<keyword evidence="7 8" id="KW-0472">Membrane</keyword>
<gene>
    <name evidence="10" type="ORF">E7156_01285</name>
</gene>
<feature type="transmembrane region" description="Helical" evidence="8">
    <location>
        <begin position="76"/>
        <end position="94"/>
    </location>
</feature>
<feature type="transmembrane region" description="Helical" evidence="8">
    <location>
        <begin position="106"/>
        <end position="127"/>
    </location>
</feature>
<dbReference type="PROSITE" id="PS50850">
    <property type="entry name" value="MFS"/>
    <property type="match status" value="1"/>
</dbReference>
<keyword evidence="3" id="KW-0813">Transport</keyword>
<comment type="caution">
    <text evidence="10">The sequence shown here is derived from an EMBL/GenBank/DDBJ whole genome shotgun (WGS) entry which is preliminary data.</text>
</comment>
<proteinExistence type="inferred from homology"/>
<dbReference type="NCBIfam" id="TIGR00711">
    <property type="entry name" value="efflux_EmrB"/>
    <property type="match status" value="1"/>
</dbReference>
<evidence type="ECO:0000259" key="9">
    <source>
        <dbReference type="PROSITE" id="PS50850"/>
    </source>
</evidence>
<feature type="transmembrane region" description="Helical" evidence="8">
    <location>
        <begin position="222"/>
        <end position="244"/>
    </location>
</feature>
<evidence type="ECO:0000256" key="3">
    <source>
        <dbReference type="ARBA" id="ARBA00022448"/>
    </source>
</evidence>
<feature type="domain" description="Major facilitator superfamily (MFS) profile" evidence="9">
    <location>
        <begin position="11"/>
        <end position="460"/>
    </location>
</feature>
<evidence type="ECO:0000256" key="5">
    <source>
        <dbReference type="ARBA" id="ARBA00022692"/>
    </source>
</evidence>
<evidence type="ECO:0000256" key="2">
    <source>
        <dbReference type="ARBA" id="ARBA00008537"/>
    </source>
</evidence>
<dbReference type="GO" id="GO:0022857">
    <property type="term" value="F:transmembrane transporter activity"/>
    <property type="evidence" value="ECO:0007669"/>
    <property type="project" value="InterPro"/>
</dbReference>
<dbReference type="InterPro" id="IPR011701">
    <property type="entry name" value="MFS"/>
</dbReference>
<feature type="transmembrane region" description="Helical" evidence="8">
    <location>
        <begin position="196"/>
        <end position="216"/>
    </location>
</feature>
<evidence type="ECO:0000313" key="10">
    <source>
        <dbReference type="EMBL" id="MBE6163955.1"/>
    </source>
</evidence>
<dbReference type="Proteomes" id="UP000700800">
    <property type="component" value="Unassembled WGS sequence"/>
</dbReference>
<dbReference type="EMBL" id="SVAF01000002">
    <property type="protein sequence ID" value="MBE6163955.1"/>
    <property type="molecule type" value="Genomic_DNA"/>
</dbReference>
<evidence type="ECO:0000256" key="6">
    <source>
        <dbReference type="ARBA" id="ARBA00022989"/>
    </source>
</evidence>
<dbReference type="PRINTS" id="PR01036">
    <property type="entry name" value="TCRTETB"/>
</dbReference>
<comment type="subcellular location">
    <subcellularLocation>
        <location evidence="1">Cell membrane</location>
        <topology evidence="1">Multi-pass membrane protein</topology>
    </subcellularLocation>
</comment>
<feature type="transmembrane region" description="Helical" evidence="8">
    <location>
        <begin position="9"/>
        <end position="29"/>
    </location>
</feature>
<dbReference type="GO" id="GO:0005886">
    <property type="term" value="C:plasma membrane"/>
    <property type="evidence" value="ECO:0007669"/>
    <property type="project" value="UniProtKB-SubCell"/>
</dbReference>
<organism evidence="10 11">
    <name type="scientific">Streptococcus gallolyticus</name>
    <dbReference type="NCBI Taxonomy" id="315405"/>
    <lineage>
        <taxon>Bacteria</taxon>
        <taxon>Bacillati</taxon>
        <taxon>Bacillota</taxon>
        <taxon>Bacilli</taxon>
        <taxon>Lactobacillales</taxon>
        <taxon>Streptococcaceae</taxon>
        <taxon>Streptococcus</taxon>
    </lineage>
</organism>
<dbReference type="PANTHER" id="PTHR42718">
    <property type="entry name" value="MAJOR FACILITATOR SUPERFAMILY MULTIDRUG TRANSPORTER MFSC"/>
    <property type="match status" value="1"/>
</dbReference>
<feature type="transmembrane region" description="Helical" evidence="8">
    <location>
        <begin position="139"/>
        <end position="158"/>
    </location>
</feature>
<dbReference type="PANTHER" id="PTHR42718:SF9">
    <property type="entry name" value="MAJOR FACILITATOR SUPERFAMILY MULTIDRUG TRANSPORTER MFSC"/>
    <property type="match status" value="1"/>
</dbReference>
<evidence type="ECO:0000313" key="11">
    <source>
        <dbReference type="Proteomes" id="UP000700800"/>
    </source>
</evidence>
<dbReference type="InterPro" id="IPR004638">
    <property type="entry name" value="EmrB-like"/>
</dbReference>
<feature type="transmembrane region" description="Helical" evidence="8">
    <location>
        <begin position="330"/>
        <end position="348"/>
    </location>
</feature>
<dbReference type="InterPro" id="IPR036259">
    <property type="entry name" value="MFS_trans_sf"/>
</dbReference>
<sequence length="460" mass="49502">MLLSEKRKYLIFITILLSTTIASMLSTALTTALTPIAKDLGVGLGTGQWLTSGFSLAMGIMMPLTAYLIRRFPTRRLYLIGILVFMLGLVVSFFANNFTVMMSGRILQALGTWLLLAMSQVVILTIFPAEKRGTVMGWYGLASGAAPVLAPTFAGLLIDYFSWRAIFAFVFGIMILLLILAISCFDDVLEVKQSPFDIWSFILSGLAFGGVTLGIGNLGDSSLFSTIAFVPLVIGLVSGIIFSVRQLSLETPFLNLRILSQKQFLLSVLGSMLLYLVMMGSSVMLPLYVQSIRGLSATISGLVTLPGSLAMTIVSPLAGKIYDKLGMKRLFIFGALFMFVSTGAMFFISLKTPIWIPALINVLRSLSIGCLMMPLITWGTSFVDETFVADATALLTSLRTIAGAIGSAIFVGIMTAVATNSAATYGVNANIHGMNVSFFAMSLFALILLLLALSCPKSEK</sequence>
<feature type="transmembrane region" description="Helical" evidence="8">
    <location>
        <begin position="397"/>
        <end position="418"/>
    </location>
</feature>
<keyword evidence="5 8" id="KW-0812">Transmembrane</keyword>
<feature type="transmembrane region" description="Helical" evidence="8">
    <location>
        <begin position="295"/>
        <end position="318"/>
    </location>
</feature>